<feature type="non-terminal residue" evidence="2">
    <location>
        <position position="104"/>
    </location>
</feature>
<reference evidence="2" key="1">
    <citation type="submission" date="2018-05" db="EMBL/GenBank/DDBJ databases">
        <authorList>
            <person name="Lanie J.A."/>
            <person name="Ng W.-L."/>
            <person name="Kazmierczak K.M."/>
            <person name="Andrzejewski T.M."/>
            <person name="Davidsen T.M."/>
            <person name="Wayne K.J."/>
            <person name="Tettelin H."/>
            <person name="Glass J.I."/>
            <person name="Rusch D."/>
            <person name="Podicherti R."/>
            <person name="Tsui H.-C.T."/>
            <person name="Winkler M.E."/>
        </authorList>
    </citation>
    <scope>NUCLEOTIDE SEQUENCE</scope>
</reference>
<keyword evidence="1" id="KW-0472">Membrane</keyword>
<feature type="transmembrane region" description="Helical" evidence="1">
    <location>
        <begin position="6"/>
        <end position="26"/>
    </location>
</feature>
<evidence type="ECO:0000313" key="2">
    <source>
        <dbReference type="EMBL" id="SVC66633.1"/>
    </source>
</evidence>
<sequence length="104" mass="11899">MEYVIAVGLIAVLFGTLLLFAPNSILSLERRANRIYMTDPTFMQYRVPFGIGLFFAALFIIYSLMNESTEYFWVLGVIALIFSVMLLLTPKTIFSLERAANRVY</sequence>
<name>A0A382NZR1_9ZZZZ</name>
<keyword evidence="1" id="KW-0812">Transmembrane</keyword>
<gene>
    <name evidence="2" type="ORF">METZ01_LOCUS319487</name>
</gene>
<proteinExistence type="predicted"/>
<accession>A0A382NZR1</accession>
<dbReference type="AlphaFoldDB" id="A0A382NZR1"/>
<evidence type="ECO:0000256" key="1">
    <source>
        <dbReference type="SAM" id="Phobius"/>
    </source>
</evidence>
<protein>
    <submittedName>
        <fullName evidence="2">Uncharacterized protein</fullName>
    </submittedName>
</protein>
<organism evidence="2">
    <name type="scientific">marine metagenome</name>
    <dbReference type="NCBI Taxonomy" id="408172"/>
    <lineage>
        <taxon>unclassified sequences</taxon>
        <taxon>metagenomes</taxon>
        <taxon>ecological metagenomes</taxon>
    </lineage>
</organism>
<feature type="transmembrane region" description="Helical" evidence="1">
    <location>
        <begin position="71"/>
        <end position="88"/>
    </location>
</feature>
<dbReference type="EMBL" id="UINC01103895">
    <property type="protein sequence ID" value="SVC66633.1"/>
    <property type="molecule type" value="Genomic_DNA"/>
</dbReference>
<feature type="transmembrane region" description="Helical" evidence="1">
    <location>
        <begin position="47"/>
        <end position="65"/>
    </location>
</feature>
<keyword evidence="1" id="KW-1133">Transmembrane helix</keyword>